<keyword evidence="1" id="KW-0472">Membrane</keyword>
<organism evidence="2 3">
    <name type="scientific">Agathobacter rectalis</name>
    <dbReference type="NCBI Taxonomy" id="39491"/>
    <lineage>
        <taxon>Bacteria</taxon>
        <taxon>Bacillati</taxon>
        <taxon>Bacillota</taxon>
        <taxon>Clostridia</taxon>
        <taxon>Lachnospirales</taxon>
        <taxon>Lachnospiraceae</taxon>
        <taxon>Agathobacter</taxon>
    </lineage>
</organism>
<feature type="transmembrane region" description="Helical" evidence="1">
    <location>
        <begin position="36"/>
        <end position="57"/>
    </location>
</feature>
<sequence>MLGGTIPDEDDNDVIAEQLAKISEQMAIKNRRSKKIWKIAGVIFLVIVLLNILLIIFNMSVSKNVSTDSSTTFIEIGEDDVIDVE</sequence>
<dbReference type="Proteomes" id="UP000266066">
    <property type="component" value="Unassembled WGS sequence"/>
</dbReference>
<evidence type="ECO:0000313" key="3">
    <source>
        <dbReference type="Proteomes" id="UP000266066"/>
    </source>
</evidence>
<evidence type="ECO:0000313" key="2">
    <source>
        <dbReference type="EMBL" id="RGR54105.1"/>
    </source>
</evidence>
<name>A0A395UZK5_9FIRM</name>
<dbReference type="RefSeq" id="WP_055157184.1">
    <property type="nucleotide sequence ID" value="NZ_CP143947.1"/>
</dbReference>
<evidence type="ECO:0000256" key="1">
    <source>
        <dbReference type="SAM" id="Phobius"/>
    </source>
</evidence>
<keyword evidence="1" id="KW-0812">Transmembrane</keyword>
<dbReference type="AlphaFoldDB" id="A0A395UZK5"/>
<dbReference type="EMBL" id="QRUJ01000009">
    <property type="protein sequence ID" value="RGR54105.1"/>
    <property type="molecule type" value="Genomic_DNA"/>
</dbReference>
<keyword evidence="1" id="KW-1133">Transmembrane helix</keyword>
<comment type="caution">
    <text evidence="2">The sequence shown here is derived from an EMBL/GenBank/DDBJ whole genome shotgun (WGS) entry which is preliminary data.</text>
</comment>
<proteinExistence type="predicted"/>
<accession>A0A395UZK5</accession>
<reference evidence="2 3" key="1">
    <citation type="submission" date="2018-08" db="EMBL/GenBank/DDBJ databases">
        <title>A genome reference for cultivated species of the human gut microbiota.</title>
        <authorList>
            <person name="Zou Y."/>
            <person name="Xue W."/>
            <person name="Luo G."/>
        </authorList>
    </citation>
    <scope>NUCLEOTIDE SEQUENCE [LARGE SCALE GENOMIC DNA]</scope>
    <source>
        <strain evidence="2 3">AF25-15</strain>
    </source>
</reference>
<gene>
    <name evidence="2" type="ORF">DWY38_09585</name>
</gene>
<protein>
    <submittedName>
        <fullName evidence="2">Uncharacterized protein</fullName>
    </submittedName>
</protein>